<dbReference type="SUPFAM" id="SSF50978">
    <property type="entry name" value="WD40 repeat-like"/>
    <property type="match status" value="1"/>
</dbReference>
<dbReference type="GO" id="GO:0045503">
    <property type="term" value="F:dynein light chain binding"/>
    <property type="evidence" value="ECO:0007669"/>
    <property type="project" value="TreeGrafter"/>
</dbReference>
<evidence type="ECO:0000256" key="6">
    <source>
        <dbReference type="SAM" id="MobiDB-lite"/>
    </source>
</evidence>
<name>A0A482XAP7_LAOST</name>
<feature type="region of interest" description="Disordered" evidence="6">
    <location>
        <begin position="1615"/>
        <end position="1641"/>
    </location>
</feature>
<comment type="caution">
    <text evidence="8">The sequence shown here is derived from an EMBL/GenBank/DDBJ whole genome shotgun (WGS) entry which is preliminary data.</text>
</comment>
<dbReference type="SUPFAM" id="SSF54768">
    <property type="entry name" value="dsRNA-binding domain-like"/>
    <property type="match status" value="2"/>
</dbReference>
<feature type="compositionally biased region" description="Basic and acidic residues" evidence="6">
    <location>
        <begin position="689"/>
        <end position="701"/>
    </location>
</feature>
<evidence type="ECO:0000259" key="7">
    <source>
        <dbReference type="PROSITE" id="PS50137"/>
    </source>
</evidence>
<dbReference type="InterPro" id="IPR036322">
    <property type="entry name" value="WD40_repeat_dom_sf"/>
</dbReference>
<feature type="compositionally biased region" description="Basic and acidic residues" evidence="6">
    <location>
        <begin position="791"/>
        <end position="802"/>
    </location>
</feature>
<dbReference type="PANTHER" id="PTHR12442">
    <property type="entry name" value="DYNEIN INTERMEDIATE CHAIN"/>
    <property type="match status" value="1"/>
</dbReference>
<dbReference type="GO" id="GO:0045504">
    <property type="term" value="F:dynein heavy chain binding"/>
    <property type="evidence" value="ECO:0007669"/>
    <property type="project" value="TreeGrafter"/>
</dbReference>
<dbReference type="OrthoDB" id="6619788at2759"/>
<dbReference type="PANTHER" id="PTHR12442:SF5">
    <property type="entry name" value="DYNEIN AXONEMAL INTERMEDIATE CHAIN 3"/>
    <property type="match status" value="1"/>
</dbReference>
<dbReference type="Pfam" id="PF00035">
    <property type="entry name" value="dsrm"/>
    <property type="match status" value="1"/>
</dbReference>
<evidence type="ECO:0000256" key="5">
    <source>
        <dbReference type="PROSITE-ProRule" id="PRU00266"/>
    </source>
</evidence>
<feature type="compositionally biased region" description="Basic and acidic residues" evidence="6">
    <location>
        <begin position="846"/>
        <end position="856"/>
    </location>
</feature>
<dbReference type="InterPro" id="IPR015943">
    <property type="entry name" value="WD40/YVTN_repeat-like_dom_sf"/>
</dbReference>
<keyword evidence="2" id="KW-0963">Cytoplasm</keyword>
<evidence type="ECO:0000313" key="9">
    <source>
        <dbReference type="Proteomes" id="UP000291343"/>
    </source>
</evidence>
<protein>
    <recommendedName>
        <fullName evidence="7">DRBM domain-containing protein</fullName>
    </recommendedName>
</protein>
<evidence type="ECO:0000256" key="1">
    <source>
        <dbReference type="ARBA" id="ARBA00004496"/>
    </source>
</evidence>
<feature type="region of interest" description="Disordered" evidence="6">
    <location>
        <begin position="677"/>
        <end position="705"/>
    </location>
</feature>
<feature type="region of interest" description="Disordered" evidence="6">
    <location>
        <begin position="1015"/>
        <end position="1038"/>
    </location>
</feature>
<keyword evidence="3" id="KW-0853">WD repeat</keyword>
<feature type="region of interest" description="Disordered" evidence="6">
    <location>
        <begin position="1100"/>
        <end position="1127"/>
    </location>
</feature>
<feature type="region of interest" description="Disordered" evidence="6">
    <location>
        <begin position="2027"/>
        <end position="2116"/>
    </location>
</feature>
<keyword evidence="9" id="KW-1185">Reference proteome</keyword>
<dbReference type="GO" id="GO:0060294">
    <property type="term" value="P:cilium movement involved in cell motility"/>
    <property type="evidence" value="ECO:0007669"/>
    <property type="project" value="TreeGrafter"/>
</dbReference>
<evidence type="ECO:0000256" key="4">
    <source>
        <dbReference type="ARBA" id="ARBA00022737"/>
    </source>
</evidence>
<dbReference type="GO" id="GO:0003723">
    <property type="term" value="F:RNA binding"/>
    <property type="evidence" value="ECO:0007669"/>
    <property type="project" value="UniProtKB-UniRule"/>
</dbReference>
<dbReference type="SMART" id="SM00320">
    <property type="entry name" value="WD40"/>
    <property type="match status" value="4"/>
</dbReference>
<evidence type="ECO:0000313" key="8">
    <source>
        <dbReference type="EMBL" id="RZF42763.1"/>
    </source>
</evidence>
<dbReference type="InterPro" id="IPR014720">
    <property type="entry name" value="dsRBD_dom"/>
</dbReference>
<dbReference type="Gene3D" id="3.30.160.20">
    <property type="match status" value="2"/>
</dbReference>
<feature type="compositionally biased region" description="Basic and acidic residues" evidence="6">
    <location>
        <begin position="2099"/>
        <end position="2116"/>
    </location>
</feature>
<evidence type="ECO:0000256" key="3">
    <source>
        <dbReference type="ARBA" id="ARBA00022574"/>
    </source>
</evidence>
<reference evidence="8 9" key="1">
    <citation type="journal article" date="2017" name="Gigascience">
        <title>Genome sequence of the small brown planthopper, Laodelphax striatellus.</title>
        <authorList>
            <person name="Zhu J."/>
            <person name="Jiang F."/>
            <person name="Wang X."/>
            <person name="Yang P."/>
            <person name="Bao Y."/>
            <person name="Zhao W."/>
            <person name="Wang W."/>
            <person name="Lu H."/>
            <person name="Wang Q."/>
            <person name="Cui N."/>
            <person name="Li J."/>
            <person name="Chen X."/>
            <person name="Luo L."/>
            <person name="Yu J."/>
            <person name="Kang L."/>
            <person name="Cui F."/>
        </authorList>
    </citation>
    <scope>NUCLEOTIDE SEQUENCE [LARGE SCALE GENOMIC DNA]</scope>
    <source>
        <strain evidence="8">Lst14</strain>
    </source>
</reference>
<proteinExistence type="predicted"/>
<organism evidence="8 9">
    <name type="scientific">Laodelphax striatellus</name>
    <name type="common">Small brown planthopper</name>
    <name type="synonym">Delphax striatella</name>
    <dbReference type="NCBI Taxonomy" id="195883"/>
    <lineage>
        <taxon>Eukaryota</taxon>
        <taxon>Metazoa</taxon>
        <taxon>Ecdysozoa</taxon>
        <taxon>Arthropoda</taxon>
        <taxon>Hexapoda</taxon>
        <taxon>Insecta</taxon>
        <taxon>Pterygota</taxon>
        <taxon>Neoptera</taxon>
        <taxon>Paraneoptera</taxon>
        <taxon>Hemiptera</taxon>
        <taxon>Auchenorrhyncha</taxon>
        <taxon>Fulgoroidea</taxon>
        <taxon>Delphacidae</taxon>
        <taxon>Criomorphinae</taxon>
        <taxon>Laodelphax</taxon>
    </lineage>
</organism>
<dbReference type="InterPro" id="IPR001680">
    <property type="entry name" value="WD40_rpt"/>
</dbReference>
<dbReference type="InParanoid" id="A0A482XAP7"/>
<feature type="compositionally biased region" description="Low complexity" evidence="6">
    <location>
        <begin position="1108"/>
        <end position="1123"/>
    </location>
</feature>
<feature type="compositionally biased region" description="Acidic residues" evidence="6">
    <location>
        <begin position="2033"/>
        <end position="2058"/>
    </location>
</feature>
<dbReference type="EMBL" id="QKKF02014409">
    <property type="protein sequence ID" value="RZF42763.1"/>
    <property type="molecule type" value="Genomic_DNA"/>
</dbReference>
<sequence>MAEKVKPFQELQDIARQKGFGPPTYEIVVTETKSFKCFLKFFVYTIEATAPTEDQSLNLCCTNMLNFWMIPDEFKSVCTKELNVTKDYNEFHKAIGDNERKNSELEHKNFGNRTLNPVSFLYEYAAKTNEKFPEFTEVKLPNSRYYVVCKFMGRSVESECLVSKKTTKHDAALKMIDVIGLNIPPEVKLSSSDMSCSSSTSDMIQKINHVGILQDFAIKQNEAPPLYDLYSRSGPQHCQEFQIKCSYMQISGIGHGKTKREANSVIYLLVKSGSCIMPQGRRNVKKPASSKQRRVSPTADSSPMSSISQPRRGKRVQITEMSEDTGEREITEESAAVQDMDAAAEISEVALSEAEGGLDGDEGQEKGTRRVEDVVMVILADTTQKLLNCVIGEHLFVDKTWCNVPKKLVLQDLANLKEESSFFPYAKDIEAYSEGEFLIGYTPFEEVENRFLFCVTVQGKMTILDRLFNLRSSYMQRITKLKSVRPGAWQSHGSEKEVEGANVHYERPLLSFERLTRFTLRNTGQPTFSEWVAGVDKSTVVHCLPISKSLQEMNLVVRKCQDVAVQVNSINNLLSCSTTVFLLAISTFNSLLKALRYNELYDLYHDDYPTLSKMGTKFQPAPIDVYKQYQSFTDVGAIEGKLIVSVSWSTKYTGVFAVAYADEVPCKWKVIDSDSDDAEYEEETSDTNYDAKKGTKTKGEDGSGEGQFLDEEAAWKKEQQEVQDMSAYSKSQAKLQQLELARITQVFELEEYKKFMKQKEKYSDDWIQRKWQKEQNLRRGRSKSGFRSLHKIAEKKPLKEDALPIPSEDGMQPPTVNPVIEEPSIPEEMDVNQGNEESQEQQQEAGIRRSSDERRQLGTKPSRPSLKVSGIRKKIGSAKKEKKRMMKMKRRLRDEYAWKSQAQNYDYVFYRSILTENLDKKKRDFGINEVAKDLKLNTGSNLSLPRATTTSGGGSGKSSFGMYKNRSKELFNHNVQIDRMDDYAINLSSKKIRKEIFQKYKQDRRGKSIRVVVEDEEASKKEVKKKNGQSEKQSTLRETPSLTAIWGPEESWEYGMSLREAVRRLHRHHKKVRKQIHKRIRPMFTPIQWPETSLLTSQKMKEGVSETGSVPGSSGSDESCSVSQLKRDRDKMTFQSRKLVEEYEEVIDEKEMKEEAEVLPMLVPNNPVLIWSFKDDLAPKLRLDCPYELSCIQFCPQNGNILAGATASGQVVIWDITGRLEAIESSDTEHTEENKQRKRLEDLMDWTKDVRTKRRVNVTAISSSAYSHRERCTDLKWIHPCIEINNQGFGEPVSPGNFSYQFVTTSLCGTILFWDLKSAPIVKAKPKSLKPHQKIFSQLYNPFPESQFSPLNNAWKPFLKIKLPETAGSSETLTGLAVDQPPTKYALKSPQGPQFMEDRCEYGLVHTPILGYSSQIIVGTRCGDVGIIDLTGVKAGTNELEYIQKWYDLAHDGPVTGVFLHPFFPQLTITAGGHVFALWHSKFQDYPIMWRRYRKVRVTACLWSTLRPSLFRIAREDGSVEIWDLLRRSNRHQRDIIVSGQILTTIAGGPLPLPRGLLGIADYNSTMRMFYIPWQYQVWTEDEKLQMEAMIDKEPERLRRMHEWRKWFNETQVTKEKEEEQKDELSEKQESEDVETSRQEEVRRKYNDEVYKWYMKRRGKYVTKFEMQAKERLELRERAHMLNTVMTRKKVDRQRMEKLMHPLVKMERQEMEREEKAQRRLKEADALFKAAVQKLFPSSSEMDGGFESLNVEDDLVDVTLELETLFGDNSEQLQKQKVDELSQWNWEWDIFTDDFFETQRSMRELFSTNPQVLRKYKWLKQKLIKQLVEEGHPILIPKTRMENYVDWKYKHREENIDKLKAIYGPNYDVFWDRGVTCRRLQDRKQMLTGIKEDEVEADIPGEERRSSVLHFMMDVQGETDAVQERQEKSSESDGEPIKSVLEKMSAMAEDESIDELDLDEQVLLMTRQSGLLPTVASPTGLSWLSLDMQEDQGSVEFDFKPELDSTPHTFVSQQVKTVKQQKIVQQSVAIEMQTEDESDEEEEEAEEEEEEVVDEDETGPEHADSKQSGSRQMSVEELQSKAVGSSELSEGENAAIKEMFTKSDVSVEDHISSQID</sequence>
<accession>A0A482XAP7</accession>
<dbReference type="STRING" id="195883.A0A482XAP7"/>
<evidence type="ECO:0000256" key="2">
    <source>
        <dbReference type="ARBA" id="ARBA00022490"/>
    </source>
</evidence>
<feature type="compositionally biased region" description="Polar residues" evidence="6">
    <location>
        <begin position="298"/>
        <end position="309"/>
    </location>
</feature>
<keyword evidence="5" id="KW-0694">RNA-binding</keyword>
<comment type="subcellular location">
    <subcellularLocation>
        <location evidence="1">Cytoplasm</location>
    </subcellularLocation>
</comment>
<feature type="compositionally biased region" description="Basic residues" evidence="6">
    <location>
        <begin position="778"/>
        <end position="790"/>
    </location>
</feature>
<feature type="region of interest" description="Disordered" evidence="6">
    <location>
        <begin position="279"/>
        <end position="333"/>
    </location>
</feature>
<dbReference type="SMART" id="SM00358">
    <property type="entry name" value="DSRM"/>
    <property type="match status" value="3"/>
</dbReference>
<dbReference type="Proteomes" id="UP000291343">
    <property type="component" value="Unassembled WGS sequence"/>
</dbReference>
<dbReference type="PROSITE" id="PS50137">
    <property type="entry name" value="DS_RBD"/>
    <property type="match status" value="1"/>
</dbReference>
<feature type="domain" description="DRBM" evidence="7">
    <location>
        <begin position="208"/>
        <end position="264"/>
    </location>
</feature>
<dbReference type="GO" id="GO:0036159">
    <property type="term" value="P:inner dynein arm assembly"/>
    <property type="evidence" value="ECO:0007669"/>
    <property type="project" value="TreeGrafter"/>
</dbReference>
<dbReference type="GO" id="GO:0010468">
    <property type="term" value="P:regulation of gene expression"/>
    <property type="evidence" value="ECO:0007669"/>
    <property type="project" value="UniProtKB-ARBA"/>
</dbReference>
<dbReference type="GO" id="GO:0036156">
    <property type="term" value="C:inner dynein arm"/>
    <property type="evidence" value="ECO:0007669"/>
    <property type="project" value="TreeGrafter"/>
</dbReference>
<keyword evidence="4" id="KW-0677">Repeat</keyword>
<feature type="region of interest" description="Disordered" evidence="6">
    <location>
        <begin position="774"/>
        <end position="869"/>
    </location>
</feature>
<dbReference type="Gene3D" id="2.130.10.10">
    <property type="entry name" value="YVTN repeat-like/Quinoprotein amine dehydrogenase"/>
    <property type="match status" value="1"/>
</dbReference>
<gene>
    <name evidence="8" type="ORF">LSTR_LSTR013352</name>
</gene>
<dbReference type="InterPro" id="IPR050687">
    <property type="entry name" value="Dynein_IC"/>
</dbReference>